<name>A0A5J4S9Y7_9ZZZZ</name>
<dbReference type="AlphaFoldDB" id="A0A5J4S9Y7"/>
<evidence type="ECO:0000313" key="1">
    <source>
        <dbReference type="EMBL" id="KAA6342919.1"/>
    </source>
</evidence>
<sequence length="51" mass="5700">MATPIRDVPTLTGKIAKEFVKKAEGVEKKPHTKECNMSNETFKKILAKAKI</sequence>
<reference evidence="1" key="1">
    <citation type="submission" date="2019-03" db="EMBL/GenBank/DDBJ databases">
        <title>Single cell metagenomics reveals metabolic interactions within the superorganism composed of flagellate Streblomastix strix and complex community of Bacteroidetes bacteria on its surface.</title>
        <authorList>
            <person name="Treitli S.C."/>
            <person name="Kolisko M."/>
            <person name="Husnik F."/>
            <person name="Keeling P."/>
            <person name="Hampl V."/>
        </authorList>
    </citation>
    <scope>NUCLEOTIDE SEQUENCE</scope>
    <source>
        <strain evidence="1">STM</strain>
    </source>
</reference>
<protein>
    <submittedName>
        <fullName evidence="1">Uncharacterized protein</fullName>
    </submittedName>
</protein>
<accession>A0A5J4S9Y7</accession>
<dbReference type="EMBL" id="SNRY01000299">
    <property type="protein sequence ID" value="KAA6342919.1"/>
    <property type="molecule type" value="Genomic_DNA"/>
</dbReference>
<gene>
    <name evidence="1" type="ORF">EZS27_009379</name>
</gene>
<comment type="caution">
    <text evidence="1">The sequence shown here is derived from an EMBL/GenBank/DDBJ whole genome shotgun (WGS) entry which is preliminary data.</text>
</comment>
<organism evidence="1">
    <name type="scientific">termite gut metagenome</name>
    <dbReference type="NCBI Taxonomy" id="433724"/>
    <lineage>
        <taxon>unclassified sequences</taxon>
        <taxon>metagenomes</taxon>
        <taxon>organismal metagenomes</taxon>
    </lineage>
</organism>
<proteinExistence type="predicted"/>